<comment type="caution">
    <text evidence="4">The sequence shown here is derived from an EMBL/GenBank/DDBJ whole genome shotgun (WGS) entry which is preliminary data.</text>
</comment>
<dbReference type="InterPro" id="IPR015797">
    <property type="entry name" value="NUDIX_hydrolase-like_dom_sf"/>
</dbReference>
<dbReference type="PANTHER" id="PTHR43046">
    <property type="entry name" value="GDP-MANNOSE MANNOSYL HYDROLASE"/>
    <property type="match status" value="1"/>
</dbReference>
<evidence type="ECO:0000313" key="5">
    <source>
        <dbReference type="Proteomes" id="UP000318937"/>
    </source>
</evidence>
<dbReference type="InterPro" id="IPR020084">
    <property type="entry name" value="NUDIX_hydrolase_CS"/>
</dbReference>
<dbReference type="RefSeq" id="WP_093276788.1">
    <property type="nucleotide sequence ID" value="NZ_VDGG01000018.1"/>
</dbReference>
<dbReference type="InterPro" id="IPR000086">
    <property type="entry name" value="NUDIX_hydrolase_dom"/>
</dbReference>
<dbReference type="PANTHER" id="PTHR43046:SF14">
    <property type="entry name" value="MUTT_NUDIX FAMILY PROTEIN"/>
    <property type="match status" value="1"/>
</dbReference>
<gene>
    <name evidence="4" type="ORF">FG383_10560</name>
</gene>
<dbReference type="OrthoDB" id="9810648at2"/>
<dbReference type="Pfam" id="PF00293">
    <property type="entry name" value="NUDIX"/>
    <property type="match status" value="1"/>
</dbReference>
<dbReference type="PROSITE" id="PS00893">
    <property type="entry name" value="NUDIX_BOX"/>
    <property type="match status" value="1"/>
</dbReference>
<dbReference type="EMBL" id="VDGG01000018">
    <property type="protein sequence ID" value="TQR14753.1"/>
    <property type="molecule type" value="Genomic_DNA"/>
</dbReference>
<protein>
    <submittedName>
        <fullName evidence="4">NUDIX domain-containing protein</fullName>
    </submittedName>
</protein>
<evidence type="ECO:0000256" key="2">
    <source>
        <dbReference type="ARBA" id="ARBA00022801"/>
    </source>
</evidence>
<comment type="cofactor">
    <cofactor evidence="1">
        <name>Mg(2+)</name>
        <dbReference type="ChEBI" id="CHEBI:18420"/>
    </cofactor>
</comment>
<evidence type="ECO:0000256" key="1">
    <source>
        <dbReference type="ARBA" id="ARBA00001946"/>
    </source>
</evidence>
<proteinExistence type="predicted"/>
<dbReference type="Proteomes" id="UP000318937">
    <property type="component" value="Unassembled WGS sequence"/>
</dbReference>
<keyword evidence="2" id="KW-0378">Hydrolase</keyword>
<dbReference type="CDD" id="cd04688">
    <property type="entry name" value="NUDIX_Hydrolase"/>
    <property type="match status" value="1"/>
</dbReference>
<accession>A0A544TBD6</accession>
<dbReference type="Gene3D" id="3.90.79.10">
    <property type="entry name" value="Nucleoside Triphosphate Pyrophosphohydrolase"/>
    <property type="match status" value="1"/>
</dbReference>
<dbReference type="SUPFAM" id="SSF55811">
    <property type="entry name" value="Nudix"/>
    <property type="match status" value="1"/>
</dbReference>
<feature type="domain" description="Nudix hydrolase" evidence="3">
    <location>
        <begin position="4"/>
        <end position="136"/>
    </location>
</feature>
<name>A0A544TBD6_9BACI</name>
<dbReference type="PROSITE" id="PS51462">
    <property type="entry name" value="NUDIX"/>
    <property type="match status" value="1"/>
</dbReference>
<dbReference type="AlphaFoldDB" id="A0A544TBD6"/>
<reference evidence="4 5" key="1">
    <citation type="submission" date="2019-05" db="EMBL/GenBank/DDBJ databases">
        <title>Psychrobacillus vulpis sp. nov., a new species isolated from feces of a red fox that inhabits in The Tablas de Daimiel Natural Park, Albacete, Spain.</title>
        <authorList>
            <person name="Rodriguez M."/>
            <person name="Reina J.C."/>
            <person name="Bejar V."/>
            <person name="Llamas I."/>
        </authorList>
    </citation>
    <scope>NUCLEOTIDE SEQUENCE [LARGE SCALE GENOMIC DNA]</scope>
    <source>
        <strain evidence="4 5">NHI-2</strain>
    </source>
</reference>
<organism evidence="4 5">
    <name type="scientific">Psychrobacillus soli</name>
    <dbReference type="NCBI Taxonomy" id="1543965"/>
    <lineage>
        <taxon>Bacteria</taxon>
        <taxon>Bacillati</taxon>
        <taxon>Bacillota</taxon>
        <taxon>Bacilli</taxon>
        <taxon>Bacillales</taxon>
        <taxon>Bacillaceae</taxon>
        <taxon>Psychrobacillus</taxon>
    </lineage>
</organism>
<dbReference type="GO" id="GO:0016787">
    <property type="term" value="F:hydrolase activity"/>
    <property type="evidence" value="ECO:0007669"/>
    <property type="project" value="UniProtKB-KW"/>
</dbReference>
<evidence type="ECO:0000313" key="4">
    <source>
        <dbReference type="EMBL" id="TQR14753.1"/>
    </source>
</evidence>
<evidence type="ECO:0000259" key="3">
    <source>
        <dbReference type="PROSITE" id="PS51462"/>
    </source>
</evidence>
<keyword evidence="5" id="KW-1185">Reference proteome</keyword>
<sequence length="148" mass="17091">MNVPLLRAEGIIVNEDKTEILVQCDFDESFYRLPGGSIEFGETAGEAIKRELIEEFDLALNIGQLACISESIIQYDGKRRHDCTLIHWCSSNNNAMNYLLHKETPKIKLVWRTISQLSERQFYPEGILDIIVSGNNFIKHIKREKTYE</sequence>